<keyword evidence="1" id="KW-1133">Transmembrane helix</keyword>
<gene>
    <name evidence="2" type="ORF">NXS10_07555</name>
</gene>
<feature type="transmembrane region" description="Helical" evidence="1">
    <location>
        <begin position="21"/>
        <end position="40"/>
    </location>
</feature>
<evidence type="ECO:0000313" key="3">
    <source>
        <dbReference type="Proteomes" id="UP001206548"/>
    </source>
</evidence>
<protein>
    <submittedName>
        <fullName evidence="2">Uncharacterized protein</fullName>
    </submittedName>
</protein>
<keyword evidence="3" id="KW-1185">Reference proteome</keyword>
<dbReference type="EMBL" id="JANUXX010000009">
    <property type="protein sequence ID" value="MCS4488807.1"/>
    <property type="molecule type" value="Genomic_DNA"/>
</dbReference>
<reference evidence="2 3" key="1">
    <citation type="journal article" date="2023" name="Int. J. Syst. Evol. Microbiol.">
        <title>Streptococcus sciuri sp. nov., Staphylococcus marylandisciuri sp. nov. and Staphylococcus americanisciuri sp. nov., isolated from faeces of eastern grey squirrel (Sciurus carolinensis).</title>
        <authorList>
            <person name="Volokhov D.V."/>
            <person name="Zagorodnyaya T.A."/>
            <person name="Furtak V.A."/>
            <person name="Nattanmai G."/>
            <person name="Randall L."/>
            <person name="Jose S."/>
            <person name="Gao Y."/>
            <person name="Eisenberg T."/>
            <person name="Delmonte P."/>
            <person name="Blom J."/>
            <person name="Mitchell K.K."/>
        </authorList>
    </citation>
    <scope>NUCLEOTIDE SEQUENCE [LARGE SCALE GENOMIC DNA]</scope>
    <source>
        <strain evidence="2 3">SQ9-PEA</strain>
    </source>
</reference>
<feature type="transmembrane region" description="Helical" evidence="1">
    <location>
        <begin position="98"/>
        <end position="119"/>
    </location>
</feature>
<keyword evidence="1" id="KW-0812">Transmembrane</keyword>
<name>A0ABT2F8K1_9STRE</name>
<feature type="transmembrane region" description="Helical" evidence="1">
    <location>
        <begin position="46"/>
        <end position="68"/>
    </location>
</feature>
<feature type="transmembrane region" description="Helical" evidence="1">
    <location>
        <begin position="125"/>
        <end position="145"/>
    </location>
</feature>
<accession>A0ABT2F8K1</accession>
<organism evidence="2 3">
    <name type="scientific">Streptococcus sciuri</name>
    <dbReference type="NCBI Taxonomy" id="2973939"/>
    <lineage>
        <taxon>Bacteria</taxon>
        <taxon>Bacillati</taxon>
        <taxon>Bacillota</taxon>
        <taxon>Bacilli</taxon>
        <taxon>Lactobacillales</taxon>
        <taxon>Streptococcaceae</taxon>
        <taxon>Streptococcus</taxon>
    </lineage>
</organism>
<keyword evidence="1" id="KW-0472">Membrane</keyword>
<dbReference type="Proteomes" id="UP001206548">
    <property type="component" value="Unassembled WGS sequence"/>
</dbReference>
<sequence>MMIFMTMKSGKLSMEDYRKTIQQVMVLLSVLVMVFVVLLYKLSLDSFNSGFVLGLIIGLVSCIIRSFYMLRSAKSLKASYIKVMDERNKYLTQLTVKIIYSLLVLVVIVLLLCHHLLAFDISYETLLYSFLGLIFYGFIGVRFIVERVY</sequence>
<evidence type="ECO:0000313" key="2">
    <source>
        <dbReference type="EMBL" id="MCS4488807.1"/>
    </source>
</evidence>
<comment type="caution">
    <text evidence="2">The sequence shown here is derived from an EMBL/GenBank/DDBJ whole genome shotgun (WGS) entry which is preliminary data.</text>
</comment>
<evidence type="ECO:0000256" key="1">
    <source>
        <dbReference type="SAM" id="Phobius"/>
    </source>
</evidence>
<dbReference type="RefSeq" id="WP_259139206.1">
    <property type="nucleotide sequence ID" value="NZ_JANUXX010000009.1"/>
</dbReference>
<proteinExistence type="predicted"/>